<dbReference type="PROSITE" id="PS51375">
    <property type="entry name" value="PPR"/>
    <property type="match status" value="4"/>
</dbReference>
<evidence type="ECO:0000313" key="4">
    <source>
        <dbReference type="Proteomes" id="UP000326396"/>
    </source>
</evidence>
<feature type="repeat" description="PPR" evidence="2">
    <location>
        <begin position="195"/>
        <end position="229"/>
    </location>
</feature>
<dbReference type="EMBL" id="SZYD01000017">
    <property type="protein sequence ID" value="KAD3069193.1"/>
    <property type="molecule type" value="Genomic_DNA"/>
</dbReference>
<gene>
    <name evidence="3" type="ORF">E3N88_37073</name>
</gene>
<dbReference type="Proteomes" id="UP000326396">
    <property type="component" value="Linkage Group LG7"/>
</dbReference>
<evidence type="ECO:0000313" key="3">
    <source>
        <dbReference type="EMBL" id="KAD3069193.1"/>
    </source>
</evidence>
<evidence type="ECO:0000256" key="2">
    <source>
        <dbReference type="PROSITE-ProRule" id="PRU00708"/>
    </source>
</evidence>
<proteinExistence type="predicted"/>
<dbReference type="Gene3D" id="1.25.40.10">
    <property type="entry name" value="Tetratricopeptide repeat domain"/>
    <property type="match status" value="2"/>
</dbReference>
<dbReference type="Pfam" id="PF13041">
    <property type="entry name" value="PPR_2"/>
    <property type="match status" value="2"/>
</dbReference>
<keyword evidence="4" id="KW-1185">Reference proteome</keyword>
<dbReference type="PANTHER" id="PTHR46862">
    <property type="entry name" value="OS07G0661900 PROTEIN"/>
    <property type="match status" value="1"/>
</dbReference>
<dbReference type="AlphaFoldDB" id="A0A5N6M871"/>
<dbReference type="PANTHER" id="PTHR46862:SF3">
    <property type="entry name" value="OS07G0661900 PROTEIN"/>
    <property type="match status" value="1"/>
</dbReference>
<keyword evidence="1" id="KW-0677">Repeat</keyword>
<feature type="repeat" description="PPR" evidence="2">
    <location>
        <begin position="230"/>
        <end position="264"/>
    </location>
</feature>
<sequence length="430" mass="49440">MLSFLNSNCTAIYKTQVFHCFHSRKQSPFSKFRNSNRLKPQIFLLVCAVGDLGQIQEIKDARTKFRWVEINLDEINDAQRNHISRLPKKLTNRCRALMKQLICFTPETTSVSMLLSAWVRSMKPVRADWLVVLKELENMNHPLRFEVAEFALLEESFEPNIRDYTKIIHGYAKQSQFQDAENILQAMKNRGFECDQVTLTALIHMYSKAGNFSLAKITFEEMKLLGLPLDNRAYGSMVMAYIRAGMLKEGETLLREMESQQVYAKSEVYKAMLRAYSMIGDSLGAQRIFDSIQIAGIIPDVKICTVLINAYVTAGQSQEACVAFENMRKVGILPNDKCIGLMLDVYEQENKLKELLDFLMDLERDGIMMGKESSQKLARWFKVMGVIEEVERILRDYGSVDVLQVAADFEGYDDNFSNTWRGQESEHHCM</sequence>
<name>A0A5N6M871_9ASTR</name>
<accession>A0A5N6M871</accession>
<organism evidence="3 4">
    <name type="scientific">Mikania micrantha</name>
    <name type="common">bitter vine</name>
    <dbReference type="NCBI Taxonomy" id="192012"/>
    <lineage>
        <taxon>Eukaryota</taxon>
        <taxon>Viridiplantae</taxon>
        <taxon>Streptophyta</taxon>
        <taxon>Embryophyta</taxon>
        <taxon>Tracheophyta</taxon>
        <taxon>Spermatophyta</taxon>
        <taxon>Magnoliopsida</taxon>
        <taxon>eudicotyledons</taxon>
        <taxon>Gunneridae</taxon>
        <taxon>Pentapetalae</taxon>
        <taxon>asterids</taxon>
        <taxon>campanulids</taxon>
        <taxon>Asterales</taxon>
        <taxon>Asteraceae</taxon>
        <taxon>Asteroideae</taxon>
        <taxon>Heliantheae alliance</taxon>
        <taxon>Eupatorieae</taxon>
        <taxon>Mikania</taxon>
    </lineage>
</organism>
<feature type="repeat" description="PPR" evidence="2">
    <location>
        <begin position="300"/>
        <end position="334"/>
    </location>
</feature>
<evidence type="ECO:0000256" key="1">
    <source>
        <dbReference type="ARBA" id="ARBA00022737"/>
    </source>
</evidence>
<reference evidence="3 4" key="1">
    <citation type="submission" date="2019-05" db="EMBL/GenBank/DDBJ databases">
        <title>Mikania micrantha, genome provides insights into the molecular mechanism of rapid growth.</title>
        <authorList>
            <person name="Liu B."/>
        </authorList>
    </citation>
    <scope>NUCLEOTIDE SEQUENCE [LARGE SCALE GENOMIC DNA]</scope>
    <source>
        <strain evidence="3">NLD-2019</strain>
        <tissue evidence="3">Leaf</tissue>
    </source>
</reference>
<protein>
    <submittedName>
        <fullName evidence="3">Uncharacterized protein</fullName>
    </submittedName>
</protein>
<dbReference type="OrthoDB" id="185373at2759"/>
<dbReference type="InterPro" id="IPR002885">
    <property type="entry name" value="PPR_rpt"/>
</dbReference>
<comment type="caution">
    <text evidence="3">The sequence shown here is derived from an EMBL/GenBank/DDBJ whole genome shotgun (WGS) entry which is preliminary data.</text>
</comment>
<feature type="repeat" description="PPR" evidence="2">
    <location>
        <begin position="160"/>
        <end position="194"/>
    </location>
</feature>
<dbReference type="InterPro" id="IPR011990">
    <property type="entry name" value="TPR-like_helical_dom_sf"/>
</dbReference>
<dbReference type="Pfam" id="PF01535">
    <property type="entry name" value="PPR"/>
    <property type="match status" value="2"/>
</dbReference>
<dbReference type="NCBIfam" id="TIGR00756">
    <property type="entry name" value="PPR"/>
    <property type="match status" value="4"/>
</dbReference>